<comment type="function">
    <text evidence="13">This enzyme catalyzes the 6-electron reduction of sulfite to sulfide. This is one of several activities required for the biosynthesis of L-cysteine from sulfate.</text>
</comment>
<dbReference type="InterPro" id="IPR023173">
    <property type="entry name" value="NADPH_Cyt_P450_Rdtase_alpha"/>
</dbReference>
<protein>
    <recommendedName>
        <fullName evidence="4">assimilatory sulfite reductase (NADPH)</fullName>
        <ecNumber evidence="4">1.8.1.2</ecNumber>
    </recommendedName>
</protein>
<evidence type="ECO:0000256" key="9">
    <source>
        <dbReference type="ARBA" id="ARBA00022857"/>
    </source>
</evidence>
<dbReference type="GO" id="GO:0010181">
    <property type="term" value="F:FMN binding"/>
    <property type="evidence" value="ECO:0007669"/>
    <property type="project" value="TreeGrafter"/>
</dbReference>
<dbReference type="SUPFAM" id="SSF52343">
    <property type="entry name" value="Ferredoxin reductase-like, C-terminal NADP-linked domain"/>
    <property type="match status" value="1"/>
</dbReference>
<dbReference type="InterPro" id="IPR001709">
    <property type="entry name" value="Flavoprot_Pyr_Nucl_cyt_Rdtase"/>
</dbReference>
<evidence type="ECO:0000256" key="10">
    <source>
        <dbReference type="ARBA" id="ARBA00022982"/>
    </source>
</evidence>
<dbReference type="Gene3D" id="2.40.30.10">
    <property type="entry name" value="Translation factors"/>
    <property type="match status" value="1"/>
</dbReference>
<proteinExistence type="predicted"/>
<dbReference type="InterPro" id="IPR002869">
    <property type="entry name" value="Pyrv_flavodox_OxRed_cen"/>
</dbReference>
<dbReference type="CDD" id="cd06207">
    <property type="entry name" value="CyPoR_like"/>
    <property type="match status" value="1"/>
</dbReference>
<feature type="domain" description="FAD-binding FR-type" evidence="14">
    <location>
        <begin position="596"/>
        <end position="825"/>
    </location>
</feature>
<evidence type="ECO:0000256" key="7">
    <source>
        <dbReference type="ARBA" id="ARBA00022643"/>
    </source>
</evidence>
<keyword evidence="7" id="KW-0288">FMN</keyword>
<dbReference type="RefSeq" id="XP_014183368.1">
    <property type="nucleotide sequence ID" value="XM_014327893.1"/>
</dbReference>
<organism evidence="15 16">
    <name type="scientific">Trichosporon asahii var. asahii (strain ATCC 90039 / CBS 2479 / JCM 2466 / KCTC 7840 / NBRC 103889/ NCYC 2677 / UAMH 7654)</name>
    <name type="common">Yeast</name>
    <dbReference type="NCBI Taxonomy" id="1186058"/>
    <lineage>
        <taxon>Eukaryota</taxon>
        <taxon>Fungi</taxon>
        <taxon>Dikarya</taxon>
        <taxon>Basidiomycota</taxon>
        <taxon>Agaricomycotina</taxon>
        <taxon>Tremellomycetes</taxon>
        <taxon>Trichosporonales</taxon>
        <taxon>Trichosporonaceae</taxon>
        <taxon>Trichosporon</taxon>
    </lineage>
</organism>
<dbReference type="EC" id="1.8.1.2" evidence="4"/>
<dbReference type="GO" id="GO:0050660">
    <property type="term" value="F:flavin adenine dinucleotide binding"/>
    <property type="evidence" value="ECO:0007669"/>
    <property type="project" value="TreeGrafter"/>
</dbReference>
<dbReference type="PANTHER" id="PTHR19384:SF109">
    <property type="entry name" value="SULFITE REDUCTASE [NADPH] FLAVOPROTEIN COMPONENT"/>
    <property type="match status" value="1"/>
</dbReference>
<dbReference type="InterPro" id="IPR001433">
    <property type="entry name" value="OxRdtase_FAD/NAD-bd"/>
</dbReference>
<evidence type="ECO:0000256" key="5">
    <source>
        <dbReference type="ARBA" id="ARBA00022448"/>
    </source>
</evidence>
<dbReference type="Proteomes" id="UP000002748">
    <property type="component" value="Unassembled WGS sequence"/>
</dbReference>
<evidence type="ECO:0000256" key="2">
    <source>
        <dbReference type="ARBA" id="ARBA00001974"/>
    </source>
</evidence>
<dbReference type="EMBL" id="ALBS01000032">
    <property type="protein sequence ID" value="EJT52183.1"/>
    <property type="molecule type" value="Genomic_DNA"/>
</dbReference>
<accession>J5RED1</accession>
<evidence type="ECO:0000313" key="15">
    <source>
        <dbReference type="EMBL" id="EJT52183.1"/>
    </source>
</evidence>
<dbReference type="Gene3D" id="1.20.990.10">
    <property type="entry name" value="NADPH-cytochrome p450 Reductase, Chain A, domain 3"/>
    <property type="match status" value="1"/>
</dbReference>
<dbReference type="OrthoDB" id="1856718at2759"/>
<evidence type="ECO:0000256" key="11">
    <source>
        <dbReference type="ARBA" id="ARBA00023002"/>
    </source>
</evidence>
<name>J5RED1_TRIAS</name>
<dbReference type="Pfam" id="PF00667">
    <property type="entry name" value="FAD_binding_1"/>
    <property type="match status" value="1"/>
</dbReference>
<evidence type="ECO:0000256" key="13">
    <source>
        <dbReference type="ARBA" id="ARBA00059320"/>
    </source>
</evidence>
<dbReference type="SUPFAM" id="SSF53323">
    <property type="entry name" value="Pyruvate-ferredoxin oxidoreductase, PFOR, domain III"/>
    <property type="match status" value="1"/>
</dbReference>
<keyword evidence="9" id="KW-0521">NADP</keyword>
<dbReference type="SMR" id="J5RED1"/>
<dbReference type="GO" id="GO:0005829">
    <property type="term" value="C:cytosol"/>
    <property type="evidence" value="ECO:0007669"/>
    <property type="project" value="TreeGrafter"/>
</dbReference>
<evidence type="ECO:0000259" key="14">
    <source>
        <dbReference type="PROSITE" id="PS51384"/>
    </source>
</evidence>
<evidence type="ECO:0000313" key="16">
    <source>
        <dbReference type="Proteomes" id="UP000002748"/>
    </source>
</evidence>
<dbReference type="Gene3D" id="3.40.50.80">
    <property type="entry name" value="Nucleotide-binding domain of ferredoxin-NADP reductase (FNR) module"/>
    <property type="match status" value="1"/>
</dbReference>
<dbReference type="VEuPathDB" id="FungiDB:A1Q1_06289"/>
<dbReference type="PROSITE" id="PS51384">
    <property type="entry name" value="FAD_FR"/>
    <property type="match status" value="1"/>
</dbReference>
<dbReference type="InterPro" id="IPR039261">
    <property type="entry name" value="FNR_nucleotide-bd"/>
</dbReference>
<dbReference type="SUPFAM" id="SSF63380">
    <property type="entry name" value="Riboflavin synthase domain-like"/>
    <property type="match status" value="1"/>
</dbReference>
<dbReference type="Pfam" id="PF00175">
    <property type="entry name" value="NAD_binding_1"/>
    <property type="match status" value="1"/>
</dbReference>
<keyword evidence="8" id="KW-0274">FAD</keyword>
<dbReference type="InterPro" id="IPR017938">
    <property type="entry name" value="Riboflavin_synthase-like_b-brl"/>
</dbReference>
<sequence>MAPVAVSSPAPAPAVSPVDLKKVAAATNGTATPYSATSTAVSENGDKTLYPGQPGYIDSLVSAQSVVPSTRPGALVYASALEITEVIAFQKSSAVWVYDDALAIGFGTRLPEFEGKTAVYTVQSREGAGQELAGYAKKAQGKISVFASASTLPYLAPQLAQIEGDVIIHIAATEPGADLELGDALAVPGVIKALTQLPEEWRVTFANDPTALYAQSGKVVNVIESTYAGRETTAYKFATAPFEEFEVEGDSNALYVAVASHAADVLKGDKLVLNTLQPEPSKLAAAVAGKKLVVTGPSRADAEALKAVLLATLYAAPGSSAGFNVTTQVTPAAKLETDAKVITFFTAPDAPVAPLVANLFLSSPSLKTSYATYNSVSVKGQKSVVALGETRTVVTPDLASDVVWVSDFGVLKHTNVLATAKEGATLVLELPWSEADVPSKLSAAEIKTIQDKNIRVFLLDLDEAAPTAPIAEQVAFLLLYTGSQKLPKGIWRVLDTYHNGQLGRDAVEEAQAALSEIPAANIRGWDVDPEAVGKVKDSFSWDALAYEPLSGSSKPALSHQDLAVRHILFREAYAVDGAKVVDGVAEIDALAPELPEETFIVTVSENRRLTPESYDRNVFHLELDTANTGLKYAVGEAIGIHGWNDATEVQEFIDWYGLNGDDVVSVPLENGTVATRSVFQLLQQNLDLFGQPGKSFYADLAKLATKREDAMTLKFISVPEGAELFAKLGENETVNFADILKRFPSAHPSIEQLVQLVPEIKPRHYSIASAQAAVGDKVELLIVTVDWVDSTGRTRYGQCTRYTAGLKKGDKVTVSIKPSVMKLPPNDAHPIIMAGLGTGAAPHKAMLQYRALQRSQGETPGECLYYFGSRHRSQEYLYGEEIEAFVAAGVISRAGLAFSRDQKEKIYIQMKMNEDKKMLAKLLLEQNAYFYLCGPTWPVPDVYEALVSALVEEGGLSREKAEQYIEDMKEDERYVLEVY</sequence>
<dbReference type="InterPro" id="IPR003097">
    <property type="entry name" value="CysJ-like_FAD-binding"/>
</dbReference>
<dbReference type="FunFam" id="1.20.990.10:FF:000010">
    <property type="entry name" value="Sulfite reductase [NADPH] flavoprotein component"/>
    <property type="match status" value="1"/>
</dbReference>
<comment type="pathway">
    <text evidence="3">Sulfur metabolism; hydrogen sulfide biosynthesis; hydrogen sulfide from sulfite (NADPH route): step 1/1.</text>
</comment>
<comment type="catalytic activity">
    <reaction evidence="12">
        <text>hydrogen sulfide + 3 NADP(+) + 3 H2O = sulfite + 3 NADPH + 4 H(+)</text>
        <dbReference type="Rhea" id="RHEA:13801"/>
        <dbReference type="ChEBI" id="CHEBI:15377"/>
        <dbReference type="ChEBI" id="CHEBI:15378"/>
        <dbReference type="ChEBI" id="CHEBI:17359"/>
        <dbReference type="ChEBI" id="CHEBI:29919"/>
        <dbReference type="ChEBI" id="CHEBI:57783"/>
        <dbReference type="ChEBI" id="CHEBI:58349"/>
        <dbReference type="EC" id="1.8.1.2"/>
    </reaction>
</comment>
<dbReference type="Gene3D" id="3.40.920.10">
    <property type="entry name" value="Pyruvate-ferredoxin oxidoreductase, PFOR, domain III"/>
    <property type="match status" value="1"/>
</dbReference>
<dbReference type="HOGENOM" id="CLU_003662_0_0_1"/>
<keyword evidence="6" id="KW-0285">Flavoprotein</keyword>
<dbReference type="PANTHER" id="PTHR19384">
    <property type="entry name" value="NITRIC OXIDE SYNTHASE-RELATED"/>
    <property type="match status" value="1"/>
</dbReference>
<gene>
    <name evidence="15" type="ORF">A1Q1_06289</name>
</gene>
<keyword evidence="5" id="KW-0813">Transport</keyword>
<evidence type="ECO:0000256" key="6">
    <source>
        <dbReference type="ARBA" id="ARBA00022630"/>
    </source>
</evidence>
<dbReference type="GO" id="GO:0004783">
    <property type="term" value="F:sulfite reductase (NADPH) activity"/>
    <property type="evidence" value="ECO:0007669"/>
    <property type="project" value="UniProtKB-EC"/>
</dbReference>
<dbReference type="KEGG" id="tasa:A1Q1_06289"/>
<evidence type="ECO:0000256" key="12">
    <source>
        <dbReference type="ARBA" id="ARBA00052219"/>
    </source>
</evidence>
<dbReference type="AlphaFoldDB" id="J5RED1"/>
<evidence type="ECO:0000256" key="8">
    <source>
        <dbReference type="ARBA" id="ARBA00022827"/>
    </source>
</evidence>
<keyword evidence="10" id="KW-0249">Electron transport</keyword>
<evidence type="ECO:0000256" key="3">
    <source>
        <dbReference type="ARBA" id="ARBA00004774"/>
    </source>
</evidence>
<comment type="caution">
    <text evidence="15">The sequence shown here is derived from an EMBL/GenBank/DDBJ whole genome shotgun (WGS) entry which is preliminary data.</text>
</comment>
<dbReference type="InterPro" id="IPR017927">
    <property type="entry name" value="FAD-bd_FR_type"/>
</dbReference>
<reference evidence="15 16" key="1">
    <citation type="journal article" date="2012" name="Eukaryot. Cell">
        <title>Draft genome sequence of CBS 2479, the standard type strain of Trichosporon asahii.</title>
        <authorList>
            <person name="Yang R.Y."/>
            <person name="Li H.T."/>
            <person name="Zhu H."/>
            <person name="Zhou G.P."/>
            <person name="Wang M."/>
            <person name="Wang L."/>
        </authorList>
    </citation>
    <scope>NUCLEOTIDE SEQUENCE [LARGE SCALE GENOMIC DNA]</scope>
    <source>
        <strain evidence="16">ATCC 90039 / CBS 2479 / JCM 2466 / KCTC 7840 / NCYC 2677 / UAMH 7654</strain>
    </source>
</reference>
<evidence type="ECO:0000256" key="1">
    <source>
        <dbReference type="ARBA" id="ARBA00001917"/>
    </source>
</evidence>
<comment type="cofactor">
    <cofactor evidence="2">
        <name>FAD</name>
        <dbReference type="ChEBI" id="CHEBI:57692"/>
    </cofactor>
</comment>
<evidence type="ECO:0000256" key="4">
    <source>
        <dbReference type="ARBA" id="ARBA00012604"/>
    </source>
</evidence>
<comment type="cofactor">
    <cofactor evidence="1">
        <name>FMN</name>
        <dbReference type="ChEBI" id="CHEBI:58210"/>
    </cofactor>
</comment>
<keyword evidence="11" id="KW-0560">Oxidoreductase</keyword>
<dbReference type="GeneID" id="25989801"/>
<dbReference type="PRINTS" id="PR00371">
    <property type="entry name" value="FPNCR"/>
</dbReference>